<dbReference type="EMBL" id="EQ974082">
    <property type="protein sequence ID" value="EEF34173.1"/>
    <property type="molecule type" value="Genomic_DNA"/>
</dbReference>
<dbReference type="Proteomes" id="UP000008311">
    <property type="component" value="Unassembled WGS sequence"/>
</dbReference>
<keyword evidence="4 6" id="KW-1133">Transmembrane helix</keyword>
<proteinExistence type="inferred from homology"/>
<evidence type="ECO:0000256" key="2">
    <source>
        <dbReference type="ARBA" id="ARBA00006840"/>
    </source>
</evidence>
<reference evidence="8" key="1">
    <citation type="journal article" date="2010" name="Nat. Biotechnol.">
        <title>Draft genome sequence of the oilseed species Ricinus communis.</title>
        <authorList>
            <person name="Chan A.P."/>
            <person name="Crabtree J."/>
            <person name="Zhao Q."/>
            <person name="Lorenzi H."/>
            <person name="Orvis J."/>
            <person name="Puiu D."/>
            <person name="Melake-Berhan A."/>
            <person name="Jones K.M."/>
            <person name="Redman J."/>
            <person name="Chen G."/>
            <person name="Cahoon E.B."/>
            <person name="Gedil M."/>
            <person name="Stanke M."/>
            <person name="Haas B.J."/>
            <person name="Wortman J.R."/>
            <person name="Fraser-Liggett C.M."/>
            <person name="Ravel J."/>
            <person name="Rabinowicz P.D."/>
        </authorList>
    </citation>
    <scope>NUCLEOTIDE SEQUENCE [LARGE SCALE GENOMIC DNA]</scope>
    <source>
        <strain evidence="8">cv. Hale</strain>
    </source>
</reference>
<feature type="transmembrane region" description="Helical" evidence="6">
    <location>
        <begin position="85"/>
        <end position="109"/>
    </location>
</feature>
<evidence type="ECO:0008006" key="9">
    <source>
        <dbReference type="Google" id="ProtNLM"/>
    </source>
</evidence>
<feature type="transmembrane region" description="Helical" evidence="6">
    <location>
        <begin position="49"/>
        <end position="73"/>
    </location>
</feature>
<comment type="similarity">
    <text evidence="2">Belongs to the tetraspanin (TM4SF) family.</text>
</comment>
<dbReference type="FunCoup" id="B9SQE7">
    <property type="interactions" value="53"/>
</dbReference>
<dbReference type="InterPro" id="IPR018499">
    <property type="entry name" value="Tetraspanin/Peripherin"/>
</dbReference>
<dbReference type="AlphaFoldDB" id="B9SQE7"/>
<organism evidence="7 8">
    <name type="scientific">Ricinus communis</name>
    <name type="common">Castor bean</name>
    <dbReference type="NCBI Taxonomy" id="3988"/>
    <lineage>
        <taxon>Eukaryota</taxon>
        <taxon>Viridiplantae</taxon>
        <taxon>Streptophyta</taxon>
        <taxon>Embryophyta</taxon>
        <taxon>Tracheophyta</taxon>
        <taxon>Spermatophyta</taxon>
        <taxon>Magnoliopsida</taxon>
        <taxon>eudicotyledons</taxon>
        <taxon>Gunneridae</taxon>
        <taxon>Pentapetalae</taxon>
        <taxon>rosids</taxon>
        <taxon>fabids</taxon>
        <taxon>Malpighiales</taxon>
        <taxon>Euphorbiaceae</taxon>
        <taxon>Acalyphoideae</taxon>
        <taxon>Acalypheae</taxon>
        <taxon>Ricinus</taxon>
    </lineage>
</organism>
<accession>B9SQE7</accession>
<evidence type="ECO:0000256" key="1">
    <source>
        <dbReference type="ARBA" id="ARBA00004141"/>
    </source>
</evidence>
<comment type="subcellular location">
    <subcellularLocation>
        <location evidence="1">Membrane</location>
        <topology evidence="1">Multi-pass membrane protein</topology>
    </subcellularLocation>
</comment>
<dbReference type="OMA" id="DWSILCY"/>
<sequence length="302" mass="34272">MEDNTNPNPNPNPNPMETVAVTVTEEEAKPNREVPEKKMTDKAIQVKNIAGLISIITFILSLPILASVIWLLYMKDYDCEKLLTLPKLQIGLGVGLVFVFLISNAAVFLSRRFPVPGFFIVMVPLIVIFTMGLALVGGYKMESRRIMATPMWFKEKVRDESYWTNIKSCIYSKGLCDDLAYRSLAVKAFDFSTRKLSSVESGCCKPPNSCQMEYVNATYWTKADKIGDMEEKAQVYNRDCDLWNNSRTALCYDCESCKGGFVEMLESKWWRLGVFLILMALLLILAHMLLFIAVMWGHYNGS</sequence>
<dbReference type="GO" id="GO:0005886">
    <property type="term" value="C:plasma membrane"/>
    <property type="evidence" value="ECO:0000318"/>
    <property type="project" value="GO_Central"/>
</dbReference>
<keyword evidence="3 6" id="KW-0812">Transmembrane</keyword>
<evidence type="ECO:0000256" key="3">
    <source>
        <dbReference type="ARBA" id="ARBA00022692"/>
    </source>
</evidence>
<dbReference type="GO" id="GO:0009506">
    <property type="term" value="C:plasmodesma"/>
    <property type="evidence" value="ECO:0000318"/>
    <property type="project" value="GO_Central"/>
</dbReference>
<name>B9SQE7_RICCO</name>
<feature type="transmembrane region" description="Helical" evidence="6">
    <location>
        <begin position="274"/>
        <end position="299"/>
    </location>
</feature>
<dbReference type="OrthoDB" id="761290at2759"/>
<protein>
    <recommendedName>
        <fullName evidence="9">Senescence-associated protein</fullName>
    </recommendedName>
</protein>
<dbReference type="GO" id="GO:0009734">
    <property type="term" value="P:auxin-activated signaling pathway"/>
    <property type="evidence" value="ECO:0007669"/>
    <property type="project" value="InterPro"/>
</dbReference>
<keyword evidence="8" id="KW-1185">Reference proteome</keyword>
<gene>
    <name evidence="7" type="ORF">RCOM_0781710</name>
</gene>
<evidence type="ECO:0000256" key="6">
    <source>
        <dbReference type="SAM" id="Phobius"/>
    </source>
</evidence>
<evidence type="ECO:0000256" key="5">
    <source>
        <dbReference type="ARBA" id="ARBA00023136"/>
    </source>
</evidence>
<evidence type="ECO:0000313" key="7">
    <source>
        <dbReference type="EMBL" id="EEF34173.1"/>
    </source>
</evidence>
<keyword evidence="5 6" id="KW-0472">Membrane</keyword>
<evidence type="ECO:0000313" key="8">
    <source>
        <dbReference type="Proteomes" id="UP000008311"/>
    </source>
</evidence>
<dbReference type="eggNOG" id="ENOG502RVM0">
    <property type="taxonomic scope" value="Eukaryota"/>
</dbReference>
<dbReference type="PANTHER" id="PTHR32191">
    <property type="entry name" value="TETRASPANIN-8-RELATED"/>
    <property type="match status" value="1"/>
</dbReference>
<evidence type="ECO:0000256" key="4">
    <source>
        <dbReference type="ARBA" id="ARBA00022989"/>
    </source>
</evidence>
<dbReference type="KEGG" id="rcu:8277250"/>
<feature type="transmembrane region" description="Helical" evidence="6">
    <location>
        <begin position="115"/>
        <end position="137"/>
    </location>
</feature>
<dbReference type="InParanoid" id="B9SQE7"/>
<dbReference type="InterPro" id="IPR044991">
    <property type="entry name" value="TET_plant"/>
</dbReference>
<dbReference type="Pfam" id="PF00335">
    <property type="entry name" value="Tetraspanin"/>
    <property type="match status" value="1"/>
</dbReference>